<dbReference type="OrthoDB" id="948250at2"/>
<dbReference type="AlphaFoldDB" id="A0A1Z4LRC1"/>
<dbReference type="InterPro" id="IPR000182">
    <property type="entry name" value="GNAT_dom"/>
</dbReference>
<keyword evidence="2" id="KW-0808">Transferase</keyword>
<dbReference type="Gene3D" id="3.40.630.30">
    <property type="match status" value="1"/>
</dbReference>
<sequence length="184" mass="21119">MQLPVYTNLKNGIQVELDYMHPQESEQVRELLNLIVLEGKYYPQKQVLTKLDFDAYWLLGHSFVVKSMVPNNESHPQEILAAFYIKPNFSGKSSHICNAGFIVQPQMRGQGIGRFMGEKMLAIAPSLGYQAVMFNLVFETNIPSIKLWESLKFQTIGRIPTAVELEDDSYIDALIMYRELRVRS</sequence>
<evidence type="ECO:0000313" key="3">
    <source>
        <dbReference type="Proteomes" id="UP000218418"/>
    </source>
</evidence>
<dbReference type="InterPro" id="IPR052742">
    <property type="entry name" value="Mito_N-acetyltransferase"/>
</dbReference>
<accession>A0A1Z4LRC1</accession>
<dbReference type="PANTHER" id="PTHR43138:SF1">
    <property type="entry name" value="N-ACETYLTRANSFERASE ACA1"/>
    <property type="match status" value="1"/>
</dbReference>
<dbReference type="PANTHER" id="PTHR43138">
    <property type="entry name" value="ACETYLTRANSFERASE, GNAT FAMILY"/>
    <property type="match status" value="1"/>
</dbReference>
<dbReference type="SUPFAM" id="SSF55729">
    <property type="entry name" value="Acyl-CoA N-acyltransferases (Nat)"/>
    <property type="match status" value="1"/>
</dbReference>
<proteinExistence type="predicted"/>
<gene>
    <name evidence="2" type="ORF">NIES267_32020</name>
</gene>
<feature type="domain" description="N-acetyltransferase" evidence="1">
    <location>
        <begin position="15"/>
        <end position="181"/>
    </location>
</feature>
<dbReference type="Pfam" id="PF00583">
    <property type="entry name" value="Acetyltransf_1"/>
    <property type="match status" value="1"/>
</dbReference>
<organism evidence="2 3">
    <name type="scientific">Calothrix parasitica NIES-267</name>
    <dbReference type="NCBI Taxonomy" id="1973488"/>
    <lineage>
        <taxon>Bacteria</taxon>
        <taxon>Bacillati</taxon>
        <taxon>Cyanobacteriota</taxon>
        <taxon>Cyanophyceae</taxon>
        <taxon>Nostocales</taxon>
        <taxon>Calotrichaceae</taxon>
        <taxon>Calothrix</taxon>
    </lineage>
</organism>
<dbReference type="Proteomes" id="UP000218418">
    <property type="component" value="Chromosome"/>
</dbReference>
<protein>
    <submittedName>
        <fullName evidence="2">GCN5-related N-acetyltransferase</fullName>
    </submittedName>
</protein>
<evidence type="ECO:0000259" key="1">
    <source>
        <dbReference type="PROSITE" id="PS51186"/>
    </source>
</evidence>
<dbReference type="EMBL" id="AP018227">
    <property type="protein sequence ID" value="BAY83711.1"/>
    <property type="molecule type" value="Genomic_DNA"/>
</dbReference>
<keyword evidence="3" id="KW-1185">Reference proteome</keyword>
<reference evidence="2 3" key="1">
    <citation type="submission" date="2017-06" db="EMBL/GenBank/DDBJ databases">
        <title>Genome sequencing of cyanobaciteial culture collection at National Institute for Environmental Studies (NIES).</title>
        <authorList>
            <person name="Hirose Y."/>
            <person name="Shimura Y."/>
            <person name="Fujisawa T."/>
            <person name="Nakamura Y."/>
            <person name="Kawachi M."/>
        </authorList>
    </citation>
    <scope>NUCLEOTIDE SEQUENCE [LARGE SCALE GENOMIC DNA]</scope>
    <source>
        <strain evidence="2 3">NIES-267</strain>
    </source>
</reference>
<dbReference type="GO" id="GO:0016747">
    <property type="term" value="F:acyltransferase activity, transferring groups other than amino-acyl groups"/>
    <property type="evidence" value="ECO:0007669"/>
    <property type="project" value="InterPro"/>
</dbReference>
<dbReference type="CDD" id="cd04301">
    <property type="entry name" value="NAT_SF"/>
    <property type="match status" value="1"/>
</dbReference>
<evidence type="ECO:0000313" key="2">
    <source>
        <dbReference type="EMBL" id="BAY83711.1"/>
    </source>
</evidence>
<dbReference type="InterPro" id="IPR016181">
    <property type="entry name" value="Acyl_CoA_acyltransferase"/>
</dbReference>
<dbReference type="PROSITE" id="PS51186">
    <property type="entry name" value="GNAT"/>
    <property type="match status" value="1"/>
</dbReference>
<name>A0A1Z4LRC1_9CYAN</name>